<name>A0A2K3JPA5_TRIPR</name>
<proteinExistence type="predicted"/>
<reference evidence="1 2" key="1">
    <citation type="journal article" date="2014" name="Am. J. Bot.">
        <title>Genome assembly and annotation for red clover (Trifolium pratense; Fabaceae).</title>
        <authorList>
            <person name="Istvanek J."/>
            <person name="Jaros M."/>
            <person name="Krenek A."/>
            <person name="Repkova J."/>
        </authorList>
    </citation>
    <scope>NUCLEOTIDE SEQUENCE [LARGE SCALE GENOMIC DNA]</scope>
    <source>
        <strain evidence="2">cv. Tatra</strain>
        <tissue evidence="1">Young leaves</tissue>
    </source>
</reference>
<organism evidence="1 2">
    <name type="scientific">Trifolium pratense</name>
    <name type="common">Red clover</name>
    <dbReference type="NCBI Taxonomy" id="57577"/>
    <lineage>
        <taxon>Eukaryota</taxon>
        <taxon>Viridiplantae</taxon>
        <taxon>Streptophyta</taxon>
        <taxon>Embryophyta</taxon>
        <taxon>Tracheophyta</taxon>
        <taxon>Spermatophyta</taxon>
        <taxon>Magnoliopsida</taxon>
        <taxon>eudicotyledons</taxon>
        <taxon>Gunneridae</taxon>
        <taxon>Pentapetalae</taxon>
        <taxon>rosids</taxon>
        <taxon>fabids</taxon>
        <taxon>Fabales</taxon>
        <taxon>Fabaceae</taxon>
        <taxon>Papilionoideae</taxon>
        <taxon>50 kb inversion clade</taxon>
        <taxon>NPAAA clade</taxon>
        <taxon>Hologalegina</taxon>
        <taxon>IRL clade</taxon>
        <taxon>Trifolieae</taxon>
        <taxon>Trifolium</taxon>
    </lineage>
</organism>
<dbReference type="EMBL" id="ASHM01073180">
    <property type="protein sequence ID" value="PNX55881.1"/>
    <property type="molecule type" value="Genomic_DNA"/>
</dbReference>
<dbReference type="AlphaFoldDB" id="A0A2K3JPA5"/>
<evidence type="ECO:0000313" key="2">
    <source>
        <dbReference type="Proteomes" id="UP000236291"/>
    </source>
</evidence>
<evidence type="ECO:0000313" key="1">
    <source>
        <dbReference type="EMBL" id="PNX55881.1"/>
    </source>
</evidence>
<accession>A0A2K3JPA5</accession>
<gene>
    <name evidence="1" type="ORF">L195_g049514</name>
</gene>
<feature type="non-terminal residue" evidence="1">
    <location>
        <position position="270"/>
    </location>
</feature>
<comment type="caution">
    <text evidence="1">The sequence shown here is derived from an EMBL/GenBank/DDBJ whole genome shotgun (WGS) entry which is preliminary data.</text>
</comment>
<reference evidence="1 2" key="2">
    <citation type="journal article" date="2017" name="Front. Plant Sci.">
        <title>Gene Classification and Mining of Molecular Markers Useful in Red Clover (Trifolium pratense) Breeding.</title>
        <authorList>
            <person name="Istvanek J."/>
            <person name="Dluhosova J."/>
            <person name="Dluhos P."/>
            <person name="Patkova L."/>
            <person name="Nedelnik J."/>
            <person name="Repkova J."/>
        </authorList>
    </citation>
    <scope>NUCLEOTIDE SEQUENCE [LARGE SCALE GENOMIC DNA]</scope>
    <source>
        <strain evidence="2">cv. Tatra</strain>
        <tissue evidence="1">Young leaves</tissue>
    </source>
</reference>
<feature type="non-terminal residue" evidence="1">
    <location>
        <position position="1"/>
    </location>
</feature>
<sequence length="270" mass="30512">VDDEYSEFEDSDVNVAELKSGPPYTSLNEGRLKYADKAKPPMKVDTYPLVTADATVVEVYDCNMVEVVDAAAPIEAIPEEEYEKRVREVYPNAEEELVDFLNRCKLKNSEVMLCPRCSAVCDKEATAGLQSVVPYAESKRKWPKTKPNQKAWPYKGANWGRPITKGLSIHQRLGPQNTFKPSGKAPINQWVSGQYVTFNRRMMENGSSSNVNVNIVSEPKGSKVVAGKENVNAATEANKYSYRNNYKGKNLMTRTQWRRFQRKKKLASKD</sequence>
<protein>
    <submittedName>
        <fullName evidence="1">Uncharacterized protein</fullName>
    </submittedName>
</protein>
<dbReference type="Proteomes" id="UP000236291">
    <property type="component" value="Unassembled WGS sequence"/>
</dbReference>